<dbReference type="PRINTS" id="PR00039">
    <property type="entry name" value="HTHLYSR"/>
</dbReference>
<evidence type="ECO:0000256" key="1">
    <source>
        <dbReference type="ARBA" id="ARBA00009437"/>
    </source>
</evidence>
<dbReference type="InterPro" id="IPR005119">
    <property type="entry name" value="LysR_subst-bd"/>
</dbReference>
<sequence>MDLKQLSTFHRVMTHMSFTKAATELRYAQSSVTAQIKSLEATLGMELFERLGGKIRLTPVGERLVPYVERILALVDEARQSVTDETEPSGTLTIGAVESLISYRMPAILEFFYHRYPRLQLNLQSVTCGEAHDSLRRGVQDLGFLIEPENGRHGLETMVLGPVRLVAVVAPGHPLNRGSQVSMADLRRFPVLAPGIDCSYRALMESDLNANAETPVPLIEFGNIESVKQGLATGIGVSVLPEIAVASAVREAQLSVLDWEPSFEVFAQIVWRQDRKLSREMRLFIDVVTQTMGQDSESLVDTSSGAPGRTCHRGNQPQPGKRLTGSPGSPRPSA</sequence>
<dbReference type="CDD" id="cd05466">
    <property type="entry name" value="PBP2_LTTR_substrate"/>
    <property type="match status" value="1"/>
</dbReference>
<dbReference type="PANTHER" id="PTHR30126:SF40">
    <property type="entry name" value="HTH-TYPE TRANSCRIPTIONAL REGULATOR GLTR"/>
    <property type="match status" value="1"/>
</dbReference>
<reference evidence="7 8" key="1">
    <citation type="submission" date="2016-12" db="EMBL/GenBank/DDBJ databases">
        <title>The draft genome sequence of Actinophytocola sp. 11-183.</title>
        <authorList>
            <person name="Wang W."/>
            <person name="Yuan L."/>
        </authorList>
    </citation>
    <scope>NUCLEOTIDE SEQUENCE [LARGE SCALE GENOMIC DNA]</scope>
    <source>
        <strain evidence="7 8">11-183</strain>
    </source>
</reference>
<evidence type="ECO:0000256" key="5">
    <source>
        <dbReference type="SAM" id="MobiDB-lite"/>
    </source>
</evidence>
<dbReference type="Gene3D" id="3.40.190.290">
    <property type="match status" value="1"/>
</dbReference>
<dbReference type="InterPro" id="IPR036388">
    <property type="entry name" value="WH-like_DNA-bd_sf"/>
</dbReference>
<comment type="caution">
    <text evidence="7">The sequence shown here is derived from an EMBL/GenBank/DDBJ whole genome shotgun (WGS) entry which is preliminary data.</text>
</comment>
<dbReference type="AlphaFoldDB" id="A0A1Q8CZ60"/>
<evidence type="ECO:0000256" key="4">
    <source>
        <dbReference type="ARBA" id="ARBA00023163"/>
    </source>
</evidence>
<evidence type="ECO:0000256" key="2">
    <source>
        <dbReference type="ARBA" id="ARBA00023015"/>
    </source>
</evidence>
<keyword evidence="4" id="KW-0804">Transcription</keyword>
<evidence type="ECO:0000313" key="7">
    <source>
        <dbReference type="EMBL" id="OLF19632.1"/>
    </source>
</evidence>
<dbReference type="GO" id="GO:0003700">
    <property type="term" value="F:DNA-binding transcription factor activity"/>
    <property type="evidence" value="ECO:0007669"/>
    <property type="project" value="InterPro"/>
</dbReference>
<organism evidence="7 8">
    <name type="scientific">Actinophytocola xanthii</name>
    <dbReference type="NCBI Taxonomy" id="1912961"/>
    <lineage>
        <taxon>Bacteria</taxon>
        <taxon>Bacillati</taxon>
        <taxon>Actinomycetota</taxon>
        <taxon>Actinomycetes</taxon>
        <taxon>Pseudonocardiales</taxon>
        <taxon>Pseudonocardiaceae</taxon>
    </lineage>
</organism>
<dbReference type="Pfam" id="PF03466">
    <property type="entry name" value="LysR_substrate"/>
    <property type="match status" value="1"/>
</dbReference>
<keyword evidence="3" id="KW-0238">DNA-binding</keyword>
<dbReference type="Gene3D" id="1.10.10.10">
    <property type="entry name" value="Winged helix-like DNA-binding domain superfamily/Winged helix DNA-binding domain"/>
    <property type="match status" value="1"/>
</dbReference>
<dbReference type="FunFam" id="1.10.10.10:FF:000001">
    <property type="entry name" value="LysR family transcriptional regulator"/>
    <property type="match status" value="1"/>
</dbReference>
<feature type="domain" description="HTH lysR-type" evidence="6">
    <location>
        <begin position="1"/>
        <end position="58"/>
    </location>
</feature>
<evidence type="ECO:0000259" key="6">
    <source>
        <dbReference type="PROSITE" id="PS50931"/>
    </source>
</evidence>
<protein>
    <recommendedName>
        <fullName evidence="6">HTH lysR-type domain-containing protein</fullName>
    </recommendedName>
</protein>
<feature type="region of interest" description="Disordered" evidence="5">
    <location>
        <begin position="295"/>
        <end position="334"/>
    </location>
</feature>
<dbReference type="InterPro" id="IPR000847">
    <property type="entry name" value="LysR_HTH_N"/>
</dbReference>
<accession>A0A1Q8CZ60</accession>
<evidence type="ECO:0000256" key="3">
    <source>
        <dbReference type="ARBA" id="ARBA00023125"/>
    </source>
</evidence>
<dbReference type="SUPFAM" id="SSF46785">
    <property type="entry name" value="Winged helix' DNA-binding domain"/>
    <property type="match status" value="1"/>
</dbReference>
<dbReference type="EMBL" id="MSIE01000001">
    <property type="protein sequence ID" value="OLF19632.1"/>
    <property type="molecule type" value="Genomic_DNA"/>
</dbReference>
<dbReference type="GO" id="GO:0000976">
    <property type="term" value="F:transcription cis-regulatory region binding"/>
    <property type="evidence" value="ECO:0007669"/>
    <property type="project" value="TreeGrafter"/>
</dbReference>
<comment type="similarity">
    <text evidence="1">Belongs to the LysR transcriptional regulatory family.</text>
</comment>
<gene>
    <name evidence="7" type="ORF">BU204_01625</name>
</gene>
<feature type="compositionally biased region" description="Polar residues" evidence="5">
    <location>
        <begin position="295"/>
        <end position="305"/>
    </location>
</feature>
<dbReference type="OrthoDB" id="4512679at2"/>
<dbReference type="STRING" id="1912961.BU204_01625"/>
<proteinExistence type="inferred from homology"/>
<dbReference type="SUPFAM" id="SSF53850">
    <property type="entry name" value="Periplasmic binding protein-like II"/>
    <property type="match status" value="1"/>
</dbReference>
<keyword evidence="8" id="KW-1185">Reference proteome</keyword>
<dbReference type="Pfam" id="PF00126">
    <property type="entry name" value="HTH_1"/>
    <property type="match status" value="1"/>
</dbReference>
<dbReference type="RefSeq" id="WP_075123666.1">
    <property type="nucleotide sequence ID" value="NZ_MSIE01000001.1"/>
</dbReference>
<name>A0A1Q8CZ60_9PSEU</name>
<dbReference type="PROSITE" id="PS50931">
    <property type="entry name" value="HTH_LYSR"/>
    <property type="match status" value="1"/>
</dbReference>
<dbReference type="Proteomes" id="UP000185596">
    <property type="component" value="Unassembled WGS sequence"/>
</dbReference>
<dbReference type="PANTHER" id="PTHR30126">
    <property type="entry name" value="HTH-TYPE TRANSCRIPTIONAL REGULATOR"/>
    <property type="match status" value="1"/>
</dbReference>
<keyword evidence="2" id="KW-0805">Transcription regulation</keyword>
<dbReference type="InterPro" id="IPR036390">
    <property type="entry name" value="WH_DNA-bd_sf"/>
</dbReference>
<evidence type="ECO:0000313" key="8">
    <source>
        <dbReference type="Proteomes" id="UP000185596"/>
    </source>
</evidence>